<protein>
    <submittedName>
        <fullName evidence="1">Uncharacterized protein</fullName>
    </submittedName>
</protein>
<reference evidence="1 2" key="1">
    <citation type="journal article" date="2014" name="Nat. Commun.">
        <title>Molecular traces of alternative social organization in a termite genome.</title>
        <authorList>
            <person name="Terrapon N."/>
            <person name="Li C."/>
            <person name="Robertson H.M."/>
            <person name="Ji L."/>
            <person name="Meng X."/>
            <person name="Booth W."/>
            <person name="Chen Z."/>
            <person name="Childers C.P."/>
            <person name="Glastad K.M."/>
            <person name="Gokhale K."/>
            <person name="Gowin J."/>
            <person name="Gronenberg W."/>
            <person name="Hermansen R.A."/>
            <person name="Hu H."/>
            <person name="Hunt B.G."/>
            <person name="Huylmans A.K."/>
            <person name="Khalil S.M."/>
            <person name="Mitchell R.D."/>
            <person name="Munoz-Torres M.C."/>
            <person name="Mustard J.A."/>
            <person name="Pan H."/>
            <person name="Reese J.T."/>
            <person name="Scharf M.E."/>
            <person name="Sun F."/>
            <person name="Vogel H."/>
            <person name="Xiao J."/>
            <person name="Yang W."/>
            <person name="Yang Z."/>
            <person name="Yang Z."/>
            <person name="Zhou J."/>
            <person name="Zhu J."/>
            <person name="Brent C.S."/>
            <person name="Elsik C.G."/>
            <person name="Goodisman M.A."/>
            <person name="Liberles D.A."/>
            <person name="Roe R.M."/>
            <person name="Vargo E.L."/>
            <person name="Vilcinskas A."/>
            <person name="Wang J."/>
            <person name="Bornberg-Bauer E."/>
            <person name="Korb J."/>
            <person name="Zhang G."/>
            <person name="Liebig J."/>
        </authorList>
    </citation>
    <scope>NUCLEOTIDE SEQUENCE [LARGE SCALE GENOMIC DNA]</scope>
    <source>
        <tissue evidence="1">Whole organism</tissue>
    </source>
</reference>
<evidence type="ECO:0000313" key="1">
    <source>
        <dbReference type="EMBL" id="KDR16791.1"/>
    </source>
</evidence>
<accession>A0A067RDC8</accession>
<dbReference type="AlphaFoldDB" id="A0A067RDC8"/>
<dbReference type="Proteomes" id="UP000027135">
    <property type="component" value="Unassembled WGS sequence"/>
</dbReference>
<proteinExistence type="predicted"/>
<evidence type="ECO:0000313" key="2">
    <source>
        <dbReference type="Proteomes" id="UP000027135"/>
    </source>
</evidence>
<dbReference type="InParanoid" id="A0A067RDC8"/>
<gene>
    <name evidence="1" type="ORF">L798_09521</name>
</gene>
<sequence length="96" mass="11006">MKNLLVSEEDRHLTTSSIQLKLKIYISWKGTLHGTGDCKCASRTTFIFHPELTKVLKKVATWYIFHKHAVWLLECAASQHGDHVGMAAYPLHHCYL</sequence>
<organism evidence="1 2">
    <name type="scientific">Zootermopsis nevadensis</name>
    <name type="common">Dampwood termite</name>
    <dbReference type="NCBI Taxonomy" id="136037"/>
    <lineage>
        <taxon>Eukaryota</taxon>
        <taxon>Metazoa</taxon>
        <taxon>Ecdysozoa</taxon>
        <taxon>Arthropoda</taxon>
        <taxon>Hexapoda</taxon>
        <taxon>Insecta</taxon>
        <taxon>Pterygota</taxon>
        <taxon>Neoptera</taxon>
        <taxon>Polyneoptera</taxon>
        <taxon>Dictyoptera</taxon>
        <taxon>Blattodea</taxon>
        <taxon>Blattoidea</taxon>
        <taxon>Termitoidae</taxon>
        <taxon>Termopsidae</taxon>
        <taxon>Zootermopsis</taxon>
    </lineage>
</organism>
<name>A0A067RDC8_ZOONE</name>
<keyword evidence="2" id="KW-1185">Reference proteome</keyword>
<dbReference type="EMBL" id="KK852776">
    <property type="protein sequence ID" value="KDR16791.1"/>
    <property type="molecule type" value="Genomic_DNA"/>
</dbReference>